<dbReference type="Gene3D" id="2.60.40.10">
    <property type="entry name" value="Immunoglobulins"/>
    <property type="match status" value="3"/>
</dbReference>
<sequence length="483" mass="54165">MCGCQLAISEELDEPYRLIWLQARDRLHQAPQTAGYGDMLHLQSVDPAYSGPYWVMMETRSGDKFYSRPAHVIVRPRAMSGGDNNGVNFEWSLLRGGSVVRDLSREDSFTISRTDSSNDFGIYRCEVEDDDGQLLGAAYSALTIASGAPNNAQIVKFDEKSEAIITCPVYALPGAEVTWEKQDGELPEMAVTSRNKLIIKEFDDAATGTYVCKVSVEGQQIEGFVNALIYAQVPIVEPVSQTVKVNETIQLRCTMPSHPHVMLTWERLDGLLNENATDQNGVLTIEKAQASDQGIYICLTDDFHPGHPMHSAPARVVVETFPDTIIQVLLEASSESVAIGDRAWFDCKVTGDPEAEITWTRDADEELPDNAQVVANRLLFVNVREDNGGIYKCHAQTKEGPLETRTVLNVAASKRKRKHLHRFKLDSAHSKSNSVTNHRDLIQNHPKNKQYHKHKKLHNNNNNNIKNDNRQHESIFGRWFTSH</sequence>
<dbReference type="InterPro" id="IPR050958">
    <property type="entry name" value="Cell_Adh-Cytoskel_Orgn"/>
</dbReference>
<dbReference type="WBParaSite" id="ASIM_0001668601-mRNA-1">
    <property type="protein sequence ID" value="ASIM_0001668601-mRNA-1"/>
    <property type="gene ID" value="ASIM_0001668601"/>
</dbReference>
<organism evidence="7">
    <name type="scientific">Anisakis simplex</name>
    <name type="common">Herring worm</name>
    <dbReference type="NCBI Taxonomy" id="6269"/>
    <lineage>
        <taxon>Eukaryota</taxon>
        <taxon>Metazoa</taxon>
        <taxon>Ecdysozoa</taxon>
        <taxon>Nematoda</taxon>
        <taxon>Chromadorea</taxon>
        <taxon>Rhabditida</taxon>
        <taxon>Spirurina</taxon>
        <taxon>Ascaridomorpha</taxon>
        <taxon>Ascaridoidea</taxon>
        <taxon>Anisakidae</taxon>
        <taxon>Anisakis</taxon>
        <taxon>Anisakis simplex complex</taxon>
    </lineage>
</organism>
<dbReference type="SMART" id="SM00409">
    <property type="entry name" value="IG"/>
    <property type="match status" value="3"/>
</dbReference>
<reference evidence="5 6" key="2">
    <citation type="submission" date="2018-11" db="EMBL/GenBank/DDBJ databases">
        <authorList>
            <consortium name="Pathogen Informatics"/>
        </authorList>
    </citation>
    <scope>NUCLEOTIDE SEQUENCE [LARGE SCALE GENOMIC DNA]</scope>
</reference>
<dbReference type="PANTHER" id="PTHR45080">
    <property type="entry name" value="CONTACTIN 5"/>
    <property type="match status" value="1"/>
</dbReference>
<dbReference type="GO" id="GO:0005886">
    <property type="term" value="C:plasma membrane"/>
    <property type="evidence" value="ECO:0007669"/>
    <property type="project" value="TreeGrafter"/>
</dbReference>
<dbReference type="InterPro" id="IPR013151">
    <property type="entry name" value="Immunoglobulin_dom"/>
</dbReference>
<evidence type="ECO:0000313" key="5">
    <source>
        <dbReference type="EMBL" id="VDK56848.1"/>
    </source>
</evidence>
<dbReference type="OrthoDB" id="10055367at2759"/>
<dbReference type="PANTHER" id="PTHR45080:SF8">
    <property type="entry name" value="IG-LIKE DOMAIN-CONTAINING PROTEIN"/>
    <property type="match status" value="1"/>
</dbReference>
<dbReference type="InterPro" id="IPR013098">
    <property type="entry name" value="Ig_I-set"/>
</dbReference>
<feature type="domain" description="Ig-like" evidence="4">
    <location>
        <begin position="234"/>
        <end position="317"/>
    </location>
</feature>
<name>A0A0M3K6U5_ANISI</name>
<dbReference type="Pfam" id="PF13927">
    <property type="entry name" value="Ig_3"/>
    <property type="match status" value="1"/>
</dbReference>
<dbReference type="SMART" id="SM00408">
    <property type="entry name" value="IGc2"/>
    <property type="match status" value="3"/>
</dbReference>
<evidence type="ECO:0000256" key="2">
    <source>
        <dbReference type="ARBA" id="ARBA00023157"/>
    </source>
</evidence>
<dbReference type="InterPro" id="IPR013783">
    <property type="entry name" value="Ig-like_fold"/>
</dbReference>
<evidence type="ECO:0000259" key="4">
    <source>
        <dbReference type="PROSITE" id="PS50835"/>
    </source>
</evidence>
<dbReference type="SUPFAM" id="SSF48726">
    <property type="entry name" value="Immunoglobulin"/>
    <property type="match status" value="3"/>
</dbReference>
<feature type="domain" description="Ig-like" evidence="4">
    <location>
        <begin position="149"/>
        <end position="222"/>
    </location>
</feature>
<evidence type="ECO:0000256" key="3">
    <source>
        <dbReference type="ARBA" id="ARBA00023319"/>
    </source>
</evidence>
<proteinExistence type="predicted"/>
<reference evidence="7" key="1">
    <citation type="submission" date="2017-02" db="UniProtKB">
        <authorList>
            <consortium name="WormBaseParasite"/>
        </authorList>
    </citation>
    <scope>IDENTIFICATION</scope>
</reference>
<evidence type="ECO:0000313" key="7">
    <source>
        <dbReference type="WBParaSite" id="ASIM_0001668601-mRNA-1"/>
    </source>
</evidence>
<dbReference type="GO" id="GO:0007156">
    <property type="term" value="P:homophilic cell adhesion via plasma membrane adhesion molecules"/>
    <property type="evidence" value="ECO:0007669"/>
    <property type="project" value="TreeGrafter"/>
</dbReference>
<dbReference type="InterPro" id="IPR007110">
    <property type="entry name" value="Ig-like_dom"/>
</dbReference>
<dbReference type="Proteomes" id="UP000267096">
    <property type="component" value="Unassembled WGS sequence"/>
</dbReference>
<dbReference type="InterPro" id="IPR036179">
    <property type="entry name" value="Ig-like_dom_sf"/>
</dbReference>
<feature type="domain" description="Ig-like" evidence="4">
    <location>
        <begin position="322"/>
        <end position="409"/>
    </location>
</feature>
<dbReference type="InterPro" id="IPR003599">
    <property type="entry name" value="Ig_sub"/>
</dbReference>
<dbReference type="EMBL" id="UYRR01032803">
    <property type="protein sequence ID" value="VDK56848.1"/>
    <property type="molecule type" value="Genomic_DNA"/>
</dbReference>
<protein>
    <submittedName>
        <fullName evidence="7">Nephrin</fullName>
    </submittedName>
</protein>
<dbReference type="CDD" id="cd00096">
    <property type="entry name" value="Ig"/>
    <property type="match status" value="1"/>
</dbReference>
<dbReference type="Pfam" id="PF07679">
    <property type="entry name" value="I-set"/>
    <property type="match status" value="1"/>
</dbReference>
<keyword evidence="1" id="KW-0732">Signal</keyword>
<evidence type="ECO:0000256" key="1">
    <source>
        <dbReference type="ARBA" id="ARBA00022729"/>
    </source>
</evidence>
<dbReference type="PROSITE" id="PS50835">
    <property type="entry name" value="IG_LIKE"/>
    <property type="match status" value="3"/>
</dbReference>
<dbReference type="AlphaFoldDB" id="A0A0M3K6U5"/>
<evidence type="ECO:0000313" key="6">
    <source>
        <dbReference type="Proteomes" id="UP000267096"/>
    </source>
</evidence>
<keyword evidence="2" id="KW-1015">Disulfide bond</keyword>
<dbReference type="InterPro" id="IPR003598">
    <property type="entry name" value="Ig_sub2"/>
</dbReference>
<gene>
    <name evidence="5" type="ORF">ASIM_LOCUS16093</name>
</gene>
<keyword evidence="6" id="KW-1185">Reference proteome</keyword>
<keyword evidence="3" id="KW-0393">Immunoglobulin domain</keyword>
<dbReference type="Pfam" id="PF00047">
    <property type="entry name" value="ig"/>
    <property type="match status" value="1"/>
</dbReference>
<accession>A0A0M3K6U5</accession>